<protein>
    <submittedName>
        <fullName evidence="3">PH domain-containing protein</fullName>
    </submittedName>
</protein>
<dbReference type="PANTHER" id="PTHR34473:SF2">
    <property type="entry name" value="UPF0699 TRANSMEMBRANE PROTEIN YDBT"/>
    <property type="match status" value="1"/>
</dbReference>
<keyword evidence="1" id="KW-0472">Membrane</keyword>
<keyword evidence="1" id="KW-0812">Transmembrane</keyword>
<dbReference type="EMBL" id="JACXIZ010000048">
    <property type="protein sequence ID" value="MBD2847951.1"/>
    <property type="molecule type" value="Genomic_DNA"/>
</dbReference>
<feature type="transmembrane region" description="Helical" evidence="1">
    <location>
        <begin position="21"/>
        <end position="39"/>
    </location>
</feature>
<gene>
    <name evidence="3" type="ORF">IDH44_22375</name>
</gene>
<feature type="domain" description="YdbS-like PH" evidence="2">
    <location>
        <begin position="71"/>
        <end position="147"/>
    </location>
</feature>
<accession>A0A927GU37</accession>
<keyword evidence="4" id="KW-1185">Reference proteome</keyword>
<evidence type="ECO:0000313" key="3">
    <source>
        <dbReference type="EMBL" id="MBD2847951.1"/>
    </source>
</evidence>
<dbReference type="Pfam" id="PF03703">
    <property type="entry name" value="bPH_2"/>
    <property type="match status" value="1"/>
</dbReference>
<feature type="transmembrane region" description="Helical" evidence="1">
    <location>
        <begin position="45"/>
        <end position="66"/>
    </location>
</feature>
<dbReference type="PANTHER" id="PTHR34473">
    <property type="entry name" value="UPF0699 TRANSMEMBRANE PROTEIN YDBS"/>
    <property type="match status" value="1"/>
</dbReference>
<name>A0A927GU37_9BACL</name>
<keyword evidence="1" id="KW-1133">Transmembrane helix</keyword>
<organism evidence="3 4">
    <name type="scientific">Paenibacillus sabuli</name>
    <dbReference type="NCBI Taxonomy" id="2772509"/>
    <lineage>
        <taxon>Bacteria</taxon>
        <taxon>Bacillati</taxon>
        <taxon>Bacillota</taxon>
        <taxon>Bacilli</taxon>
        <taxon>Bacillales</taxon>
        <taxon>Paenibacillaceae</taxon>
        <taxon>Paenibacillus</taxon>
    </lineage>
</organism>
<evidence type="ECO:0000259" key="2">
    <source>
        <dbReference type="Pfam" id="PF03703"/>
    </source>
</evidence>
<reference evidence="3" key="1">
    <citation type="submission" date="2020-09" db="EMBL/GenBank/DDBJ databases">
        <title>A novel bacterium of genus Paenibacillus, isolated from South China Sea.</title>
        <authorList>
            <person name="Huang H."/>
            <person name="Mo K."/>
            <person name="Hu Y."/>
        </authorList>
    </citation>
    <scope>NUCLEOTIDE SEQUENCE</scope>
    <source>
        <strain evidence="3">IB182496</strain>
    </source>
</reference>
<comment type="caution">
    <text evidence="3">The sequence shown here is derived from an EMBL/GenBank/DDBJ whole genome shotgun (WGS) entry which is preliminary data.</text>
</comment>
<dbReference type="Proteomes" id="UP000621560">
    <property type="component" value="Unassembled WGS sequence"/>
</dbReference>
<dbReference type="RefSeq" id="WP_190921088.1">
    <property type="nucleotide sequence ID" value="NZ_JACXIZ010000048.1"/>
</dbReference>
<proteinExistence type="predicted"/>
<evidence type="ECO:0000256" key="1">
    <source>
        <dbReference type="SAM" id="Phobius"/>
    </source>
</evidence>
<evidence type="ECO:0000313" key="4">
    <source>
        <dbReference type="Proteomes" id="UP000621560"/>
    </source>
</evidence>
<dbReference type="InterPro" id="IPR005182">
    <property type="entry name" value="YdbS-like_PH"/>
</dbReference>
<dbReference type="AlphaFoldDB" id="A0A927GU37"/>
<sequence length="158" mass="17627">MDKPSQKIDPGALKAWRVSGMLSAVCYSIAVAVLIWLTVRLDWPIWVWITAVLLAGAGATLEIAVLPAVKYRQWRYAVDDEQIELRHGIIVLKRTTIPMVRVQHVDTKQGPILKRYGLATVTFSTAAGSHEIPALTERTADEIRSRIARLAILSEEEL</sequence>